<sequence>MKIDDFTKIPRVLGAGLVSEDGFIIEGQAKFEYDTEKLGAIAARVVNRIKNSLGVAKASAIIYTKDNVLFLRDSADGIAFVICQKDANVGLVKIRLDKFA</sequence>
<protein>
    <recommendedName>
        <fullName evidence="1">Roadblock/LAMTOR2 domain-containing protein</fullName>
    </recommendedName>
</protein>
<dbReference type="STRING" id="1703779.AMJ83_03275"/>
<organism evidence="2 3">
    <name type="scientific">candidate division WOR_3 bacterium SM23_42</name>
    <dbReference type="NCBI Taxonomy" id="1703779"/>
    <lineage>
        <taxon>Bacteria</taxon>
        <taxon>Bacteria division WOR-3</taxon>
    </lineage>
</organism>
<evidence type="ECO:0000313" key="3">
    <source>
        <dbReference type="Proteomes" id="UP000051373"/>
    </source>
</evidence>
<gene>
    <name evidence="2" type="ORF">AMJ83_03275</name>
</gene>
<evidence type="ECO:0000259" key="1">
    <source>
        <dbReference type="Pfam" id="PF03259"/>
    </source>
</evidence>
<feature type="domain" description="Roadblock/LAMTOR2" evidence="1">
    <location>
        <begin position="4"/>
        <end position="82"/>
    </location>
</feature>
<dbReference type="InterPro" id="IPR004942">
    <property type="entry name" value="Roadblock/LAMTOR2_dom"/>
</dbReference>
<dbReference type="SUPFAM" id="SSF103196">
    <property type="entry name" value="Roadblock/LC7 domain"/>
    <property type="match status" value="1"/>
</dbReference>
<comment type="caution">
    <text evidence="2">The sequence shown here is derived from an EMBL/GenBank/DDBJ whole genome shotgun (WGS) entry which is preliminary data.</text>
</comment>
<proteinExistence type="predicted"/>
<evidence type="ECO:0000313" key="2">
    <source>
        <dbReference type="EMBL" id="KPK64261.1"/>
    </source>
</evidence>
<name>A0A0S8FU58_UNCW3</name>
<accession>A0A0S8FU58</accession>
<dbReference type="AlphaFoldDB" id="A0A0S8FU58"/>
<dbReference type="Pfam" id="PF03259">
    <property type="entry name" value="Robl_LC7"/>
    <property type="match status" value="1"/>
</dbReference>
<dbReference type="Proteomes" id="UP000051373">
    <property type="component" value="Unassembled WGS sequence"/>
</dbReference>
<dbReference type="EMBL" id="LJUJ01000004">
    <property type="protein sequence ID" value="KPK64261.1"/>
    <property type="molecule type" value="Genomic_DNA"/>
</dbReference>
<dbReference type="Gene3D" id="3.30.450.30">
    <property type="entry name" value="Dynein light chain 2a, cytoplasmic"/>
    <property type="match status" value="1"/>
</dbReference>
<reference evidence="2 3" key="1">
    <citation type="journal article" date="2015" name="Microbiome">
        <title>Genomic resolution of linkages in carbon, nitrogen, and sulfur cycling among widespread estuary sediment bacteria.</title>
        <authorList>
            <person name="Baker B.J."/>
            <person name="Lazar C.S."/>
            <person name="Teske A.P."/>
            <person name="Dick G.J."/>
        </authorList>
    </citation>
    <scope>NUCLEOTIDE SEQUENCE [LARGE SCALE GENOMIC DNA]</scope>
    <source>
        <strain evidence="2">SM23_42</strain>
    </source>
</reference>